<name>A0A6B2L4X0_9EUKA</name>
<dbReference type="PANTHER" id="PTHR10758:SF1">
    <property type="entry name" value="COP9 SIGNALOSOME COMPLEX SUBUNIT 3"/>
    <property type="match status" value="1"/>
</dbReference>
<dbReference type="InterPro" id="IPR050756">
    <property type="entry name" value="CSN3"/>
</dbReference>
<evidence type="ECO:0000256" key="7">
    <source>
        <dbReference type="ARBA" id="ARBA00023242"/>
    </source>
</evidence>
<proteinExistence type="inferred from homology"/>
<accession>A0A6B2L4X0</accession>
<dbReference type="InterPro" id="IPR000717">
    <property type="entry name" value="PCI_dom"/>
</dbReference>
<dbReference type="AlphaFoldDB" id="A0A6B2L4X0"/>
<evidence type="ECO:0000256" key="3">
    <source>
        <dbReference type="ARBA" id="ARBA00007084"/>
    </source>
</evidence>
<evidence type="ECO:0000313" key="10">
    <source>
        <dbReference type="EMBL" id="NDV32009.1"/>
    </source>
</evidence>
<sequence length="410" mass="46736">MQKELNKAFETILENGSRVDVALETLDATRHSLGILHLLNAKAVTGVFDNETFIHQVIHFIKNCSIRQIRVDPKKFRNVCLKFTEICRDTHQAIRAIKPLKLAINKIGSSEQMTPQHFMFVQSCIKSKHYSAALPIIHQKIFKIDPQITGLESIDVRLFFYYAGIVEIALKNFAKAIECFELVISAPGIVVSFVMIEAYKKFILVSLCHKGEIPDLPKYTLGSIHSTFKQVAPAYEEFKTSFQTQSLEDLHKVAQNNAEVYMKDGNMGLVKQAIQSLIRQNIQRLTKTYLTLSLQNITDQVSLENTKETEKRVFKMIQNGEVFARINQKDGMVEFLENSENFSNYNVSNYLDKQIHQTIDLTSFVNRIDQEIALDTNYIQKLLRAERTGNARPDGFDEDVKTGGKAGYKS</sequence>
<dbReference type="EMBL" id="GIBP01003040">
    <property type="protein sequence ID" value="NDV32009.1"/>
    <property type="molecule type" value="Transcribed_RNA"/>
</dbReference>
<organism evidence="10">
    <name type="scientific">Arcella intermedia</name>
    <dbReference type="NCBI Taxonomy" id="1963864"/>
    <lineage>
        <taxon>Eukaryota</taxon>
        <taxon>Amoebozoa</taxon>
        <taxon>Tubulinea</taxon>
        <taxon>Elardia</taxon>
        <taxon>Arcellinida</taxon>
        <taxon>Sphaerothecina</taxon>
        <taxon>Arcellidae</taxon>
        <taxon>Arcella</taxon>
    </lineage>
</organism>
<evidence type="ECO:0000256" key="5">
    <source>
        <dbReference type="ARBA" id="ARBA00022490"/>
    </source>
</evidence>
<keyword evidence="6" id="KW-0736">Signalosome</keyword>
<dbReference type="SUPFAM" id="SSF46785">
    <property type="entry name" value="Winged helix' DNA-binding domain"/>
    <property type="match status" value="1"/>
</dbReference>
<evidence type="ECO:0000259" key="9">
    <source>
        <dbReference type="PROSITE" id="PS50250"/>
    </source>
</evidence>
<keyword evidence="7" id="KW-0539">Nucleus</keyword>
<dbReference type="GO" id="GO:0006511">
    <property type="term" value="P:ubiquitin-dependent protein catabolic process"/>
    <property type="evidence" value="ECO:0007669"/>
    <property type="project" value="TreeGrafter"/>
</dbReference>
<keyword evidence="5" id="KW-0963">Cytoplasm</keyword>
<dbReference type="SMART" id="SM00088">
    <property type="entry name" value="PINT"/>
    <property type="match status" value="1"/>
</dbReference>
<dbReference type="InterPro" id="IPR055089">
    <property type="entry name" value="COP9_N"/>
</dbReference>
<dbReference type="InterPro" id="IPR036390">
    <property type="entry name" value="WH_DNA-bd_sf"/>
</dbReference>
<dbReference type="Pfam" id="PF22788">
    <property type="entry name" value="COP9_hel_rpt"/>
    <property type="match status" value="1"/>
</dbReference>
<evidence type="ECO:0000256" key="1">
    <source>
        <dbReference type="ARBA" id="ARBA00004123"/>
    </source>
</evidence>
<protein>
    <recommendedName>
        <fullName evidence="4">COP9 signalosome complex subunit 3</fullName>
    </recommendedName>
</protein>
<feature type="compositionally biased region" description="Basic and acidic residues" evidence="8">
    <location>
        <begin position="390"/>
        <end position="402"/>
    </location>
</feature>
<feature type="domain" description="PCI" evidence="9">
    <location>
        <begin position="172"/>
        <end position="340"/>
    </location>
</feature>
<evidence type="ECO:0000256" key="2">
    <source>
        <dbReference type="ARBA" id="ARBA00004496"/>
    </source>
</evidence>
<dbReference type="Gene3D" id="1.25.40.570">
    <property type="match status" value="1"/>
</dbReference>
<feature type="region of interest" description="Disordered" evidence="8">
    <location>
        <begin position="390"/>
        <end position="410"/>
    </location>
</feature>
<evidence type="ECO:0000256" key="6">
    <source>
        <dbReference type="ARBA" id="ARBA00022790"/>
    </source>
</evidence>
<dbReference type="PANTHER" id="PTHR10758">
    <property type="entry name" value="26S PROTEASOME NON-ATPASE REGULATORY SUBUNIT 3/COP9 SIGNALOSOME COMPLEX SUBUNIT 3"/>
    <property type="match status" value="1"/>
</dbReference>
<comment type="subcellular location">
    <subcellularLocation>
        <location evidence="2">Cytoplasm</location>
    </subcellularLocation>
    <subcellularLocation>
        <location evidence="1">Nucleus</location>
    </subcellularLocation>
</comment>
<dbReference type="GO" id="GO:0005737">
    <property type="term" value="C:cytoplasm"/>
    <property type="evidence" value="ECO:0007669"/>
    <property type="project" value="UniProtKB-SubCell"/>
</dbReference>
<evidence type="ECO:0000256" key="8">
    <source>
        <dbReference type="SAM" id="MobiDB-lite"/>
    </source>
</evidence>
<dbReference type="Pfam" id="PF01399">
    <property type="entry name" value="PCI"/>
    <property type="match status" value="1"/>
</dbReference>
<comment type="similarity">
    <text evidence="3">Belongs to the CSN3 family.</text>
</comment>
<evidence type="ECO:0000256" key="4">
    <source>
        <dbReference type="ARBA" id="ARBA00014878"/>
    </source>
</evidence>
<dbReference type="PROSITE" id="PS50250">
    <property type="entry name" value="PCI"/>
    <property type="match status" value="1"/>
</dbReference>
<dbReference type="GO" id="GO:0008180">
    <property type="term" value="C:COP9 signalosome"/>
    <property type="evidence" value="ECO:0007669"/>
    <property type="project" value="UniProtKB-KW"/>
</dbReference>
<reference evidence="10" key="1">
    <citation type="journal article" date="2020" name="J. Eukaryot. Microbiol.">
        <title>De novo Sequencing, Assembly and Annotation of the Transcriptome for the Free-Living Testate Amoeba Arcella intermedia.</title>
        <authorList>
            <person name="Ribeiro G.M."/>
            <person name="Porfirio-Sousa A.L."/>
            <person name="Maurer-Alcala X.X."/>
            <person name="Katz L.A."/>
            <person name="Lahr D.J.G."/>
        </authorList>
    </citation>
    <scope>NUCLEOTIDE SEQUENCE</scope>
</reference>